<dbReference type="Pfam" id="PF00136">
    <property type="entry name" value="DNA_pol_B"/>
    <property type="match status" value="1"/>
</dbReference>
<comment type="similarity">
    <text evidence="1">Belongs to the DNA polymerase type-B family.</text>
</comment>
<dbReference type="PANTHER" id="PTHR10322:SF23">
    <property type="entry name" value="DNA POLYMERASE DELTA CATALYTIC SUBUNIT"/>
    <property type="match status" value="1"/>
</dbReference>
<keyword evidence="3" id="KW-0808">Transferase</keyword>
<dbReference type="GeneID" id="72190006"/>
<dbReference type="NCBIfam" id="NF004418">
    <property type="entry name" value="PRK05761.1-4"/>
    <property type="match status" value="1"/>
</dbReference>
<keyword evidence="4" id="KW-0548">Nucleotidyltransferase</keyword>
<protein>
    <recommendedName>
        <fullName evidence="2">DNA-directed DNA polymerase</fullName>
        <ecNumber evidence="2">2.7.7.7</ecNumber>
    </recommendedName>
</protein>
<dbReference type="Gene3D" id="1.10.132.60">
    <property type="entry name" value="DNA polymerase family B, C-terminal domain"/>
    <property type="match status" value="1"/>
</dbReference>
<evidence type="ECO:0000313" key="10">
    <source>
        <dbReference type="Proteomes" id="UP000830434"/>
    </source>
</evidence>
<evidence type="ECO:0000313" key="9">
    <source>
        <dbReference type="EMBL" id="UPW02232.1"/>
    </source>
</evidence>
<dbReference type="KEGG" id="haxz:M0R88_09085"/>
<feature type="domain" description="DNA-directed DNA polymerase family B multifunctional" evidence="8">
    <location>
        <begin position="287"/>
        <end position="673"/>
    </location>
</feature>
<keyword evidence="10" id="KW-1185">Reference proteome</keyword>
<dbReference type="InterPro" id="IPR042087">
    <property type="entry name" value="DNA_pol_B_thumb"/>
</dbReference>
<dbReference type="InterPro" id="IPR023211">
    <property type="entry name" value="DNA_pol_palm_dom_sf"/>
</dbReference>
<keyword evidence="6" id="KW-0238">DNA-binding</keyword>
<evidence type="ECO:0000256" key="7">
    <source>
        <dbReference type="ARBA" id="ARBA00049244"/>
    </source>
</evidence>
<evidence type="ECO:0000256" key="5">
    <source>
        <dbReference type="ARBA" id="ARBA00022932"/>
    </source>
</evidence>
<dbReference type="PANTHER" id="PTHR10322">
    <property type="entry name" value="DNA POLYMERASE CATALYTIC SUBUNIT"/>
    <property type="match status" value="1"/>
</dbReference>
<accession>A0A8U0IP41</accession>
<evidence type="ECO:0000256" key="1">
    <source>
        <dbReference type="ARBA" id="ARBA00005755"/>
    </source>
</evidence>
<dbReference type="EC" id="2.7.7.7" evidence="2"/>
<dbReference type="EMBL" id="CP096658">
    <property type="protein sequence ID" value="UPW02232.1"/>
    <property type="molecule type" value="Genomic_DNA"/>
</dbReference>
<evidence type="ECO:0000256" key="2">
    <source>
        <dbReference type="ARBA" id="ARBA00012417"/>
    </source>
</evidence>
<dbReference type="Gene3D" id="3.90.1600.10">
    <property type="entry name" value="Palm domain of DNA polymerase"/>
    <property type="match status" value="1"/>
</dbReference>
<evidence type="ECO:0000256" key="6">
    <source>
        <dbReference type="ARBA" id="ARBA00023125"/>
    </source>
</evidence>
<comment type="catalytic activity">
    <reaction evidence="7">
        <text>DNA(n) + a 2'-deoxyribonucleoside 5'-triphosphate = DNA(n+1) + diphosphate</text>
        <dbReference type="Rhea" id="RHEA:22508"/>
        <dbReference type="Rhea" id="RHEA-COMP:17339"/>
        <dbReference type="Rhea" id="RHEA-COMP:17340"/>
        <dbReference type="ChEBI" id="CHEBI:33019"/>
        <dbReference type="ChEBI" id="CHEBI:61560"/>
        <dbReference type="ChEBI" id="CHEBI:173112"/>
        <dbReference type="EC" id="2.7.7.7"/>
    </reaction>
</comment>
<dbReference type="GO" id="GO:0000166">
    <property type="term" value="F:nucleotide binding"/>
    <property type="evidence" value="ECO:0007669"/>
    <property type="project" value="InterPro"/>
</dbReference>
<name>A0A8U0IP41_9EURY</name>
<evidence type="ECO:0000256" key="4">
    <source>
        <dbReference type="ARBA" id="ARBA00022695"/>
    </source>
</evidence>
<dbReference type="RefSeq" id="WP_248656616.1">
    <property type="nucleotide sequence ID" value="NZ_CP096658.1"/>
</dbReference>
<dbReference type="InterPro" id="IPR043502">
    <property type="entry name" value="DNA/RNA_pol_sf"/>
</dbReference>
<proteinExistence type="inferred from homology"/>
<dbReference type="InterPro" id="IPR006134">
    <property type="entry name" value="DNA-dir_DNA_pol_B_multi_dom"/>
</dbReference>
<dbReference type="SMART" id="SM00486">
    <property type="entry name" value="POLBc"/>
    <property type="match status" value="1"/>
</dbReference>
<gene>
    <name evidence="9" type="ORF">M0R88_09085</name>
</gene>
<dbReference type="InterPro" id="IPR006172">
    <property type="entry name" value="DNA-dir_DNA_pol_B"/>
</dbReference>
<dbReference type="GO" id="GO:0006261">
    <property type="term" value="P:DNA-templated DNA replication"/>
    <property type="evidence" value="ECO:0007669"/>
    <property type="project" value="TreeGrafter"/>
</dbReference>
<sequence>MAYKIDFFDGEVVEWTLTEEGATSERVQDYTPTFYVGRGEGDEQSLADAQATLDQFLTVARTSVEEWRPGFRHDAEAMVRVDVTTVEEVSRLARWLHERGDPGEYRCFNVDFSREFRYCLETGRSPAPERRVSTLAIEGRAHEFEDEEVPALSVGGERVGRSPDRALPRVEEIVAREDPDVLVVDSAKLLAELHSLADRLRYDLQLGRRPGFQQLARESTYTSYGRVGHSPARYNVPGRVVIDRSNTFFYDETNIAGCIDLVRRSGKPLQELSWASIGNVLTAIQIREALSRDVLVPWQAWRPEQFKTMRQLNDADRGGFTFSPNVDVHDDVHELDFSSLYPNIICEYNVSPEKVRCNCHSEREDVPGLGYCICDKRGYLPDVLQPLINARDDIKAEIRETDDEERLAELEGRSDAIKWILVSCFGYQGFSNAKFGRIECHETINAFAREILLDTKERLEDGEWRVVHGIVDSIWVTPREGVEQKSLDALAEEITAEAGIRLEYEAEYDWVAFVPLRDSEAGALTKYFGSVADEDEFKFRGIECRQRSTSPFVAEVQRELIAVYDEHRSPETVCDRVGAAVRRLRDGDVDPKDLAVTSRVSKHVEEYRHSTRTVAALKSAADEGRDVRPGQSVEYVVADDAKSSRGRVALVGEAEGYDAEYYAEQVICAAESVLSPLGWREREIRGYLAEREDANLNRY</sequence>
<dbReference type="CDD" id="cd05531">
    <property type="entry name" value="POLBc_B2"/>
    <property type="match status" value="1"/>
</dbReference>
<reference evidence="9" key="1">
    <citation type="submission" date="2022-04" db="EMBL/GenBank/DDBJ databases">
        <title>Diverse halophilic archaea isolated from saline environments.</title>
        <authorList>
            <person name="Cui H.-L."/>
        </authorList>
    </citation>
    <scope>NUCLEOTIDE SEQUENCE</scope>
    <source>
        <strain evidence="9">XZYJT40</strain>
    </source>
</reference>
<dbReference type="AlphaFoldDB" id="A0A8U0IP41"/>
<dbReference type="GO" id="GO:0003887">
    <property type="term" value="F:DNA-directed DNA polymerase activity"/>
    <property type="evidence" value="ECO:0007669"/>
    <property type="project" value="UniProtKB-KW"/>
</dbReference>
<evidence type="ECO:0000256" key="3">
    <source>
        <dbReference type="ARBA" id="ARBA00022679"/>
    </source>
</evidence>
<dbReference type="Proteomes" id="UP000830434">
    <property type="component" value="Chromosome"/>
</dbReference>
<keyword evidence="5 9" id="KW-0239">DNA-directed DNA polymerase</keyword>
<evidence type="ECO:0000259" key="8">
    <source>
        <dbReference type="Pfam" id="PF00136"/>
    </source>
</evidence>
<dbReference type="SUPFAM" id="SSF56672">
    <property type="entry name" value="DNA/RNA polymerases"/>
    <property type="match status" value="1"/>
</dbReference>
<organism evidence="9 10">
    <name type="scientific">Halorussus gelatinilyticus</name>
    <dbReference type="NCBI Taxonomy" id="2937524"/>
    <lineage>
        <taxon>Archaea</taxon>
        <taxon>Methanobacteriati</taxon>
        <taxon>Methanobacteriota</taxon>
        <taxon>Stenosarchaea group</taxon>
        <taxon>Halobacteria</taxon>
        <taxon>Halobacteriales</taxon>
        <taxon>Haladaptataceae</taxon>
        <taxon>Halorussus</taxon>
    </lineage>
</organism>
<dbReference type="GO" id="GO:0003677">
    <property type="term" value="F:DNA binding"/>
    <property type="evidence" value="ECO:0007669"/>
    <property type="project" value="UniProtKB-KW"/>
</dbReference>
<dbReference type="Gene3D" id="1.10.287.690">
    <property type="entry name" value="Helix hairpin bin"/>
    <property type="match status" value="1"/>
</dbReference>
<dbReference type="InterPro" id="IPR050240">
    <property type="entry name" value="DNA_pol_type-B"/>
</dbReference>